<gene>
    <name evidence="2" type="ORF">UC8_41840</name>
</gene>
<dbReference type="Proteomes" id="UP000325286">
    <property type="component" value="Chromosome"/>
</dbReference>
<dbReference type="AlphaFoldDB" id="A0A5B9QWI5"/>
<feature type="transmembrane region" description="Helical" evidence="1">
    <location>
        <begin position="158"/>
        <end position="176"/>
    </location>
</feature>
<keyword evidence="1" id="KW-1133">Transmembrane helix</keyword>
<proteinExistence type="predicted"/>
<feature type="transmembrane region" description="Helical" evidence="1">
    <location>
        <begin position="128"/>
        <end position="146"/>
    </location>
</feature>
<evidence type="ECO:0000313" key="2">
    <source>
        <dbReference type="EMBL" id="QEG42150.1"/>
    </source>
</evidence>
<protein>
    <recommendedName>
        <fullName evidence="4">Prenyltransferase</fullName>
    </recommendedName>
</protein>
<keyword evidence="1" id="KW-0472">Membrane</keyword>
<reference evidence="2 3" key="1">
    <citation type="submission" date="2019-08" db="EMBL/GenBank/DDBJ databases">
        <title>Deep-cultivation of Planctomycetes and their phenomic and genomic characterization uncovers novel biology.</title>
        <authorList>
            <person name="Wiegand S."/>
            <person name="Jogler M."/>
            <person name="Boedeker C."/>
            <person name="Pinto D."/>
            <person name="Vollmers J."/>
            <person name="Rivas-Marin E."/>
            <person name="Kohn T."/>
            <person name="Peeters S.H."/>
            <person name="Heuer A."/>
            <person name="Rast P."/>
            <person name="Oberbeckmann S."/>
            <person name="Bunk B."/>
            <person name="Jeske O."/>
            <person name="Meyerdierks A."/>
            <person name="Storesund J.E."/>
            <person name="Kallscheuer N."/>
            <person name="Luecker S."/>
            <person name="Lage O.M."/>
            <person name="Pohl T."/>
            <person name="Merkel B.J."/>
            <person name="Hornburger P."/>
            <person name="Mueller R.-W."/>
            <person name="Bruemmer F."/>
            <person name="Labrenz M."/>
            <person name="Spormann A.M."/>
            <person name="Op den Camp H."/>
            <person name="Overmann J."/>
            <person name="Amann R."/>
            <person name="Jetten M.S.M."/>
            <person name="Mascher T."/>
            <person name="Medema M.H."/>
            <person name="Devos D.P."/>
            <person name="Kaster A.-K."/>
            <person name="Ovreas L."/>
            <person name="Rohde M."/>
            <person name="Galperin M.Y."/>
            <person name="Jogler C."/>
        </authorList>
    </citation>
    <scope>NUCLEOTIDE SEQUENCE [LARGE SCALE GENOMIC DNA]</scope>
    <source>
        <strain evidence="2 3">UC8</strain>
    </source>
</reference>
<feature type="transmembrane region" description="Helical" evidence="1">
    <location>
        <begin position="182"/>
        <end position="202"/>
    </location>
</feature>
<feature type="transmembrane region" description="Helical" evidence="1">
    <location>
        <begin position="101"/>
        <end position="122"/>
    </location>
</feature>
<sequence>MASHLTLCRRRFEQPLAWLLKWPNWLSLDAPLIALTWHSLIAGSLTPQGASVGGPPRGCGAAGAVLFLTVWLIYAGDRLLDVRRLDFAAEMAERHRFAGRWAAVLWPLWWTLLAVDVMVAIVGLEAAIWAPGAALFAAVVLYALVVHGPWRWRVPKELIVGTVFAVGTCLPVIVRPGAAPRLGTIVVLAGLFVLNCLCVAAAQQRADGRQQLPSAIRMFPGLIRWLYPAAIALAVSSLMLVVRMLVPAAVGISVAISACGLAVVGRGIVHAESDATRWRWSYWADPVLLSPLLVNAWMDG</sequence>
<feature type="transmembrane region" description="Helical" evidence="1">
    <location>
        <begin position="248"/>
        <end position="268"/>
    </location>
</feature>
<organism evidence="2 3">
    <name type="scientific">Roseimaritima ulvae</name>
    <dbReference type="NCBI Taxonomy" id="980254"/>
    <lineage>
        <taxon>Bacteria</taxon>
        <taxon>Pseudomonadati</taxon>
        <taxon>Planctomycetota</taxon>
        <taxon>Planctomycetia</taxon>
        <taxon>Pirellulales</taxon>
        <taxon>Pirellulaceae</taxon>
        <taxon>Roseimaritima</taxon>
    </lineage>
</organism>
<dbReference type="KEGG" id="rul:UC8_41840"/>
<accession>A0A5B9QWI5</accession>
<feature type="transmembrane region" description="Helical" evidence="1">
    <location>
        <begin position="222"/>
        <end position="242"/>
    </location>
</feature>
<keyword evidence="1" id="KW-0812">Transmembrane</keyword>
<name>A0A5B9QWI5_9BACT</name>
<evidence type="ECO:0008006" key="4">
    <source>
        <dbReference type="Google" id="ProtNLM"/>
    </source>
</evidence>
<evidence type="ECO:0000256" key="1">
    <source>
        <dbReference type="SAM" id="Phobius"/>
    </source>
</evidence>
<keyword evidence="3" id="KW-1185">Reference proteome</keyword>
<evidence type="ECO:0000313" key="3">
    <source>
        <dbReference type="Proteomes" id="UP000325286"/>
    </source>
</evidence>
<dbReference type="RefSeq" id="WP_162275955.1">
    <property type="nucleotide sequence ID" value="NZ_CP042914.1"/>
</dbReference>
<dbReference type="EMBL" id="CP042914">
    <property type="protein sequence ID" value="QEG42150.1"/>
    <property type="molecule type" value="Genomic_DNA"/>
</dbReference>